<name>A0A0A9EN97_ARUDO</name>
<proteinExistence type="predicted"/>
<reference evidence="1" key="1">
    <citation type="submission" date="2014-09" db="EMBL/GenBank/DDBJ databases">
        <authorList>
            <person name="Magalhaes I.L.F."/>
            <person name="Oliveira U."/>
            <person name="Santos F.R."/>
            <person name="Vidigal T.H.D.A."/>
            <person name="Brescovit A.D."/>
            <person name="Santos A.J."/>
        </authorList>
    </citation>
    <scope>NUCLEOTIDE SEQUENCE</scope>
    <source>
        <tissue evidence="1">Shoot tissue taken approximately 20 cm above the soil surface</tissue>
    </source>
</reference>
<evidence type="ECO:0000313" key="1">
    <source>
        <dbReference type="EMBL" id="JAE01567.1"/>
    </source>
</evidence>
<sequence>MALEMASAVQTPLPLPDMSSPSSSFENLSFIISISDALCFSVVVFSSQAAVPAVTTVTTSADTQVLMATCCHSSGGE</sequence>
<reference evidence="1" key="2">
    <citation type="journal article" date="2015" name="Data Brief">
        <title>Shoot transcriptome of the giant reed, Arundo donax.</title>
        <authorList>
            <person name="Barrero R.A."/>
            <person name="Guerrero F.D."/>
            <person name="Moolhuijzen P."/>
            <person name="Goolsby J.A."/>
            <person name="Tidwell J."/>
            <person name="Bellgard S.E."/>
            <person name="Bellgard M.I."/>
        </authorList>
    </citation>
    <scope>NUCLEOTIDE SEQUENCE</scope>
    <source>
        <tissue evidence="1">Shoot tissue taken approximately 20 cm above the soil surface</tissue>
    </source>
</reference>
<dbReference type="AlphaFoldDB" id="A0A0A9EN97"/>
<protein>
    <submittedName>
        <fullName evidence="1">Uncharacterized protein</fullName>
    </submittedName>
</protein>
<dbReference type="EMBL" id="GBRH01196329">
    <property type="protein sequence ID" value="JAE01567.1"/>
    <property type="molecule type" value="Transcribed_RNA"/>
</dbReference>
<accession>A0A0A9EN97</accession>
<organism evidence="1">
    <name type="scientific">Arundo donax</name>
    <name type="common">Giant reed</name>
    <name type="synonym">Donax arundinaceus</name>
    <dbReference type="NCBI Taxonomy" id="35708"/>
    <lineage>
        <taxon>Eukaryota</taxon>
        <taxon>Viridiplantae</taxon>
        <taxon>Streptophyta</taxon>
        <taxon>Embryophyta</taxon>
        <taxon>Tracheophyta</taxon>
        <taxon>Spermatophyta</taxon>
        <taxon>Magnoliopsida</taxon>
        <taxon>Liliopsida</taxon>
        <taxon>Poales</taxon>
        <taxon>Poaceae</taxon>
        <taxon>PACMAD clade</taxon>
        <taxon>Arundinoideae</taxon>
        <taxon>Arundineae</taxon>
        <taxon>Arundo</taxon>
    </lineage>
</organism>